<dbReference type="Pfam" id="PF22673">
    <property type="entry name" value="MCP-like_PDC_1"/>
    <property type="match status" value="1"/>
</dbReference>
<keyword evidence="4" id="KW-0472">Membrane</keyword>
<dbReference type="SMART" id="SM00283">
    <property type="entry name" value="MA"/>
    <property type="match status" value="1"/>
</dbReference>
<evidence type="ECO:0000256" key="2">
    <source>
        <dbReference type="ARBA" id="ARBA00029447"/>
    </source>
</evidence>
<proteinExistence type="inferred from homology"/>
<dbReference type="GO" id="GO:0007165">
    <property type="term" value="P:signal transduction"/>
    <property type="evidence" value="ECO:0007669"/>
    <property type="project" value="UniProtKB-KW"/>
</dbReference>
<dbReference type="CDD" id="cd11386">
    <property type="entry name" value="MCP_signal"/>
    <property type="match status" value="1"/>
</dbReference>
<dbReference type="RefSeq" id="WP_190014759.1">
    <property type="nucleotide sequence ID" value="NZ_FQZV01000089.1"/>
</dbReference>
<feature type="domain" description="Methyl-accepting transducer" evidence="5">
    <location>
        <begin position="414"/>
        <end position="671"/>
    </location>
</feature>
<evidence type="ECO:0000313" key="7">
    <source>
        <dbReference type="EMBL" id="SHK18621.1"/>
    </source>
</evidence>
<protein>
    <submittedName>
        <fullName evidence="7">Methyl-accepting chemotaxis protein</fullName>
    </submittedName>
</protein>
<dbReference type="PROSITE" id="PS50111">
    <property type="entry name" value="CHEMOTAXIS_TRANSDUC_2"/>
    <property type="match status" value="1"/>
</dbReference>
<keyword evidence="1 3" id="KW-0807">Transducer</keyword>
<dbReference type="SMART" id="SM00304">
    <property type="entry name" value="HAMP"/>
    <property type="match status" value="1"/>
</dbReference>
<dbReference type="Gene3D" id="1.10.287.950">
    <property type="entry name" value="Methyl-accepting chemotaxis protein"/>
    <property type="match status" value="1"/>
</dbReference>
<dbReference type="InterPro" id="IPR004089">
    <property type="entry name" value="MCPsignal_dom"/>
</dbReference>
<dbReference type="Gene3D" id="6.10.340.10">
    <property type="match status" value="1"/>
</dbReference>
<sequence length="700" mass="77080">MVRWFRNLKTVAKIGVFASFIIVVNILLFLATLNKIYDSNMNQSQMYAVEYSRSNSKEISKEIEKTSIIVNDIVTSISSLKKSGNLTREQVIGLLEDSIKNNPQLIAHGTGWEPNAFDQKDVDYIDAPFHDTTGRFIPYIYISNGTTVVEPLVDYDVEGSGDWYLIPKKTKKPVLTEPYLYPVNGVEVLMTTISVPIIDDNNNFLGVVTADIGLEHLQKKIETLTPLDGYSILISNTGTIVAHGNQPDKILKSAIEEGIASKEVLSNIKDGKGGYFFNDEESQTFFSVYEPISINGIEESWSFFAKIPKENILKDYSQILRFIILVTLGSVITITFAIFILARNLSSPIKHTVELMKKAEKGDLTAVAQIDRKDEFGTLSHSFNNMIINIRRLIEQITEVAFNISTSSDQLAKISSNTANSVEEVSRAITEIASGASEQAKEAEVSTNKVISLSQSIDKVYLYSNTMKAKSNETVELSSKGLATMKMLGDTTEETNKITRQVSNVILELNEKSNSIGNIVNVITNISEQTGLLSLNAAIEAARAGESGRGFAVVADEIRKLSDQSKRSTSDIAGIISEIQHEISEVVRTMKQADLTMEKNNEAVEKTKEVFEAIVHAVTIINAEIDKVNMAISIAGNEKDAIITAIESISAVSQEQAASSQQVSASMEETASAMAVVYESTQKLNELAKLLDQSINQFRL</sequence>
<dbReference type="CDD" id="cd06225">
    <property type="entry name" value="HAMP"/>
    <property type="match status" value="1"/>
</dbReference>
<dbReference type="PROSITE" id="PS50885">
    <property type="entry name" value="HAMP"/>
    <property type="match status" value="1"/>
</dbReference>
<name>A0A1M6QEJ4_9FIRM</name>
<dbReference type="SUPFAM" id="SSF58104">
    <property type="entry name" value="Methyl-accepting chemotaxis protein (MCP) signaling domain"/>
    <property type="match status" value="1"/>
</dbReference>
<dbReference type="PANTHER" id="PTHR32089">
    <property type="entry name" value="METHYL-ACCEPTING CHEMOTAXIS PROTEIN MCPB"/>
    <property type="match status" value="1"/>
</dbReference>
<comment type="similarity">
    <text evidence="2">Belongs to the methyl-accepting chemotaxis (MCP) protein family.</text>
</comment>
<dbReference type="Pfam" id="PF00015">
    <property type="entry name" value="MCPsignal"/>
    <property type="match status" value="1"/>
</dbReference>
<feature type="domain" description="HAMP" evidence="6">
    <location>
        <begin position="343"/>
        <end position="395"/>
    </location>
</feature>
<evidence type="ECO:0000259" key="6">
    <source>
        <dbReference type="PROSITE" id="PS50885"/>
    </source>
</evidence>
<evidence type="ECO:0000256" key="4">
    <source>
        <dbReference type="SAM" id="Phobius"/>
    </source>
</evidence>
<dbReference type="GO" id="GO:0016020">
    <property type="term" value="C:membrane"/>
    <property type="evidence" value="ECO:0007669"/>
    <property type="project" value="InterPro"/>
</dbReference>
<dbReference type="PANTHER" id="PTHR32089:SF112">
    <property type="entry name" value="LYSOZYME-LIKE PROTEIN-RELATED"/>
    <property type="match status" value="1"/>
</dbReference>
<dbReference type="AlphaFoldDB" id="A0A1M6QEJ4"/>
<evidence type="ECO:0000259" key="5">
    <source>
        <dbReference type="PROSITE" id="PS50111"/>
    </source>
</evidence>
<keyword evidence="8" id="KW-1185">Reference proteome</keyword>
<dbReference type="Pfam" id="PF00672">
    <property type="entry name" value="HAMP"/>
    <property type="match status" value="1"/>
</dbReference>
<feature type="transmembrane region" description="Helical" evidence="4">
    <location>
        <begin position="319"/>
        <end position="342"/>
    </location>
</feature>
<dbReference type="EMBL" id="FQZV01000089">
    <property type="protein sequence ID" value="SHK18621.1"/>
    <property type="molecule type" value="Genomic_DNA"/>
</dbReference>
<dbReference type="CDD" id="cd12913">
    <property type="entry name" value="PDC1_MCP_like"/>
    <property type="match status" value="1"/>
</dbReference>
<evidence type="ECO:0000313" key="8">
    <source>
        <dbReference type="Proteomes" id="UP000184536"/>
    </source>
</evidence>
<keyword evidence="4" id="KW-0812">Transmembrane</keyword>
<organism evidence="7 8">
    <name type="scientific">Geosporobacter subterraneus DSM 17957</name>
    <dbReference type="NCBI Taxonomy" id="1121919"/>
    <lineage>
        <taxon>Bacteria</taxon>
        <taxon>Bacillati</taxon>
        <taxon>Bacillota</taxon>
        <taxon>Clostridia</taxon>
        <taxon>Peptostreptococcales</taxon>
        <taxon>Thermotaleaceae</taxon>
        <taxon>Geosporobacter</taxon>
    </lineage>
</organism>
<reference evidence="8" key="1">
    <citation type="submission" date="2016-11" db="EMBL/GenBank/DDBJ databases">
        <authorList>
            <person name="Varghese N."/>
            <person name="Submissions S."/>
        </authorList>
    </citation>
    <scope>NUCLEOTIDE SEQUENCE [LARGE SCALE GENOMIC DNA]</scope>
    <source>
        <strain evidence="8">DSM 17957</strain>
    </source>
</reference>
<dbReference type="Gene3D" id="3.30.450.20">
    <property type="entry name" value="PAS domain"/>
    <property type="match status" value="2"/>
</dbReference>
<evidence type="ECO:0000256" key="1">
    <source>
        <dbReference type="ARBA" id="ARBA00023224"/>
    </source>
</evidence>
<gene>
    <name evidence="7" type="ORF">SAMN02745975_03831</name>
</gene>
<dbReference type="InterPro" id="IPR003660">
    <property type="entry name" value="HAMP_dom"/>
</dbReference>
<dbReference type="CDD" id="cd12912">
    <property type="entry name" value="PDC2_MCP_like"/>
    <property type="match status" value="1"/>
</dbReference>
<dbReference type="Proteomes" id="UP000184536">
    <property type="component" value="Unassembled WGS sequence"/>
</dbReference>
<accession>A0A1M6QEJ4</accession>
<evidence type="ECO:0000256" key="3">
    <source>
        <dbReference type="PROSITE-ProRule" id="PRU00284"/>
    </source>
</evidence>
<dbReference type="STRING" id="1121919.SAMN02745975_03831"/>
<feature type="transmembrane region" description="Helical" evidence="4">
    <location>
        <begin position="12"/>
        <end position="33"/>
    </location>
</feature>
<keyword evidence="4" id="KW-1133">Transmembrane helix</keyword>